<gene>
    <name evidence="2" type="ORF">AAAT05_05625</name>
</gene>
<name>A0ABV1IFZ8_9ACTN</name>
<dbReference type="InterPro" id="IPR036390">
    <property type="entry name" value="WH_DNA-bd_sf"/>
</dbReference>
<dbReference type="PANTHER" id="PTHR30595:SF6">
    <property type="entry name" value="SCHLAFEN ALBA-2 DOMAIN-CONTAINING PROTEIN"/>
    <property type="match status" value="1"/>
</dbReference>
<dbReference type="InterPro" id="IPR038475">
    <property type="entry name" value="RecG_C_sf"/>
</dbReference>
<dbReference type="PANTHER" id="PTHR30595">
    <property type="entry name" value="GLPR-RELATED TRANSCRIPTIONAL REPRESSOR"/>
    <property type="match status" value="1"/>
</dbReference>
<keyword evidence="3" id="KW-1185">Reference proteome</keyword>
<dbReference type="Pfam" id="PF13749">
    <property type="entry name" value="HATPase_c_4"/>
    <property type="match status" value="1"/>
</dbReference>
<dbReference type="SUPFAM" id="SSF46785">
    <property type="entry name" value="Winged helix' DNA-binding domain"/>
    <property type="match status" value="1"/>
</dbReference>
<sequence length="499" mass="54702">MPIFADEELAYAIEQMRAAGTDLAEYEIKAAAGGFPKSSAETLSAFANTCGGTMIFGVAESGGFHAADGVDIKGLQQSCAQAARDLIYPAIAVDIRVLKYESRPVLVVNVPELSVRQKPCYVKKLGQMNGSFIRTGDGDHKMTLYEIDRFMENQNRIARNDSAVVPDATLADFDEVLLKGWLAHTRSSSFDRTSDMDDEELMANRRVISYDENGVPRPTLAGLLAMGSYPQKYFPRLNVVFTCYPMSMKGEVDASGSRFSDALNIDGPIPEMVVNAVKAVSRNIRHGAIVKGALREDVPDYPLPVVREAVANALMHRDYSVEGQGTPVMVDLYADRLEVYNPGGLFGTLTVERLGTRGATASRNQFIARILEDVPYTDFDGREGHVVENRGSGYPTINGELERALLDKPIVRSNLDGFGFVVRHRRMTREEGAGYAKANVEEAILTFIASRESVSSSEVAKAAGLSVKTTRAYIKRLVDDGTVEAIGTRNSPKRRYRLT</sequence>
<dbReference type="InterPro" id="IPR007421">
    <property type="entry name" value="Schlafen_AlbA_2_dom"/>
</dbReference>
<dbReference type="Gene3D" id="3.30.565.60">
    <property type="match status" value="1"/>
</dbReference>
<reference evidence="2 3" key="1">
    <citation type="submission" date="2024-04" db="EMBL/GenBank/DDBJ databases">
        <title>Human intestinal bacterial collection.</title>
        <authorList>
            <person name="Pauvert C."/>
            <person name="Hitch T.C.A."/>
            <person name="Clavel T."/>
        </authorList>
    </citation>
    <scope>NUCLEOTIDE SEQUENCE [LARGE SCALE GENOMIC DNA]</scope>
    <source>
        <strain evidence="2 3">CLA-AA-H197</strain>
    </source>
</reference>
<dbReference type="EMBL" id="JBBNGS010000009">
    <property type="protein sequence ID" value="MEQ2637822.1"/>
    <property type="molecule type" value="Genomic_DNA"/>
</dbReference>
<dbReference type="RefSeq" id="WP_349182430.1">
    <property type="nucleotide sequence ID" value="NZ_JBBNGS010000009.1"/>
</dbReference>
<feature type="domain" description="Schlafen AlbA-2" evidence="1">
    <location>
        <begin position="26"/>
        <end position="142"/>
    </location>
</feature>
<dbReference type="InterPro" id="IPR036388">
    <property type="entry name" value="WH-like_DNA-bd_sf"/>
</dbReference>
<evidence type="ECO:0000313" key="2">
    <source>
        <dbReference type="EMBL" id="MEQ2637822.1"/>
    </source>
</evidence>
<evidence type="ECO:0000259" key="1">
    <source>
        <dbReference type="Pfam" id="PF04326"/>
    </source>
</evidence>
<protein>
    <submittedName>
        <fullName evidence="2">ATP-binding protein</fullName>
    </submittedName>
</protein>
<dbReference type="Pfam" id="PF04326">
    <property type="entry name" value="SLFN_AlbA_2"/>
    <property type="match status" value="1"/>
</dbReference>
<proteinExistence type="predicted"/>
<dbReference type="Proteomes" id="UP001478817">
    <property type="component" value="Unassembled WGS sequence"/>
</dbReference>
<dbReference type="Gene3D" id="1.10.10.10">
    <property type="entry name" value="Winged helix-like DNA-binding domain superfamily/Winged helix DNA-binding domain"/>
    <property type="match status" value="1"/>
</dbReference>
<keyword evidence="2" id="KW-0547">Nucleotide-binding</keyword>
<dbReference type="Gene3D" id="3.30.950.30">
    <property type="entry name" value="Schlafen, AAA domain"/>
    <property type="match status" value="1"/>
</dbReference>
<evidence type="ECO:0000313" key="3">
    <source>
        <dbReference type="Proteomes" id="UP001478817"/>
    </source>
</evidence>
<dbReference type="GO" id="GO:0005524">
    <property type="term" value="F:ATP binding"/>
    <property type="evidence" value="ECO:0007669"/>
    <property type="project" value="UniProtKB-KW"/>
</dbReference>
<keyword evidence="2" id="KW-0067">ATP-binding</keyword>
<accession>A0ABV1IFZ8</accession>
<comment type="caution">
    <text evidence="2">The sequence shown here is derived from an EMBL/GenBank/DDBJ whole genome shotgun (WGS) entry which is preliminary data.</text>
</comment>
<dbReference type="Pfam" id="PF13412">
    <property type="entry name" value="HTH_24"/>
    <property type="match status" value="1"/>
</dbReference>
<dbReference type="InterPro" id="IPR038461">
    <property type="entry name" value="Schlafen_AlbA_2_dom_sf"/>
</dbReference>
<organism evidence="2 3">
    <name type="scientific">Paratractidigestivibacter faecalis</name>
    <dbReference type="NCBI Taxonomy" id="2292441"/>
    <lineage>
        <taxon>Bacteria</taxon>
        <taxon>Bacillati</taxon>
        <taxon>Actinomycetota</taxon>
        <taxon>Coriobacteriia</taxon>
        <taxon>Coriobacteriales</taxon>
        <taxon>Atopobiaceae</taxon>
        <taxon>Paratractidigestivibacter</taxon>
    </lineage>
</organism>